<dbReference type="InterPro" id="IPR001965">
    <property type="entry name" value="Znf_PHD"/>
</dbReference>
<dbReference type="PROSITE" id="PS01359">
    <property type="entry name" value="ZF_PHD_1"/>
    <property type="match status" value="1"/>
</dbReference>
<feature type="region of interest" description="Disordered" evidence="14">
    <location>
        <begin position="476"/>
        <end position="506"/>
    </location>
</feature>
<comment type="caution">
    <text evidence="18">The sequence shown here is derived from an EMBL/GenBank/DDBJ whole genome shotgun (WGS) entry which is preliminary data.</text>
</comment>
<evidence type="ECO:0000259" key="15">
    <source>
        <dbReference type="PROSITE" id="PS50016"/>
    </source>
</evidence>
<dbReference type="InterPro" id="IPR036987">
    <property type="entry name" value="SRA-YDG_sf"/>
</dbReference>
<dbReference type="FunFam" id="2.30.280.10:FF:000002">
    <property type="entry name" value="E3 ubiquitin-protein ligase ORTHRUS 2"/>
    <property type="match status" value="1"/>
</dbReference>
<dbReference type="InterPro" id="IPR019787">
    <property type="entry name" value="Znf_PHD-finger"/>
</dbReference>
<dbReference type="PANTHER" id="PTHR14140">
    <property type="entry name" value="E3 UBIQUITIN-PROTEIN LIGASE UHRF-RELATED"/>
    <property type="match status" value="1"/>
</dbReference>
<dbReference type="SMART" id="SM00249">
    <property type="entry name" value="PHD"/>
    <property type="match status" value="1"/>
</dbReference>
<keyword evidence="19" id="KW-1185">Reference proteome</keyword>
<evidence type="ECO:0000256" key="3">
    <source>
        <dbReference type="ARBA" id="ARBA00012483"/>
    </source>
</evidence>
<comment type="subcellular location">
    <subcellularLocation>
        <location evidence="13">Nucleus</location>
    </subcellularLocation>
</comment>
<dbReference type="SUPFAM" id="SSF57850">
    <property type="entry name" value="RING/U-box"/>
    <property type="match status" value="2"/>
</dbReference>
<dbReference type="Pfam" id="PF02182">
    <property type="entry name" value="SAD_SRA"/>
    <property type="match status" value="1"/>
</dbReference>
<evidence type="ECO:0000256" key="12">
    <source>
        <dbReference type="PROSITE-ProRule" id="PRU00175"/>
    </source>
</evidence>
<keyword evidence="9" id="KW-0156">Chromatin regulator</keyword>
<dbReference type="Gene3D" id="2.30.280.10">
    <property type="entry name" value="SRA-YDG"/>
    <property type="match status" value="1"/>
</dbReference>
<dbReference type="PANTHER" id="PTHR14140:SF46">
    <property type="entry name" value="E3 UBIQUITIN-PROTEIN LIGASE ORTHRUS 1-RELATED"/>
    <property type="match status" value="1"/>
</dbReference>
<dbReference type="InterPro" id="IPR003105">
    <property type="entry name" value="SRA_YDG"/>
</dbReference>
<keyword evidence="4" id="KW-0808">Transferase</keyword>
<dbReference type="AlphaFoldDB" id="A0AA41VYW7"/>
<dbReference type="CDD" id="cd15489">
    <property type="entry name" value="PHD_SF"/>
    <property type="match status" value="1"/>
</dbReference>
<dbReference type="PROSITE" id="PS00518">
    <property type="entry name" value="ZF_RING_1"/>
    <property type="match status" value="1"/>
</dbReference>
<dbReference type="Gene3D" id="3.30.40.10">
    <property type="entry name" value="Zinc/RING finger domain, C3HC4 (zinc finger)"/>
    <property type="match status" value="3"/>
</dbReference>
<feature type="domain" description="RING-type" evidence="16">
    <location>
        <begin position="146"/>
        <end position="186"/>
    </location>
</feature>
<dbReference type="InterPro" id="IPR045134">
    <property type="entry name" value="UHRF1/2-like"/>
</dbReference>
<dbReference type="SMART" id="SM00466">
    <property type="entry name" value="SRA"/>
    <property type="match status" value="1"/>
</dbReference>
<protein>
    <recommendedName>
        <fullName evidence="3">RING-type E3 ubiquitin transferase</fullName>
        <ecNumber evidence="3">2.3.2.27</ecNumber>
    </recommendedName>
</protein>
<feature type="region of interest" description="Disordered" evidence="14">
    <location>
        <begin position="602"/>
        <end position="635"/>
    </location>
</feature>
<sequence length="635" mass="71725">MAQQLPCDGEGVCMLCKERVTSVTEIIPCQTCHTPWHVKCLLIPIESLLATIKWVCPDCIGSNGDSNDTSLAVGESSSGNELVTSMRAIEADQTLTEQQKAMKRQQLMTGKITSLGDDDDKDDKKKKKKTTDENEVMDIFDQKFFCTICMELPERPITTPCGHNFCLKCFQKWASREGKKKCATCSSPLPLGMIKNPRINSALVVAIRLAKVAKKNGTRETTRTVSEYVHNQNRPDKAYTTERAKKSGKANASSGKIFVTIPNDYFGPVLADNDPVRNQGVLVGECWEDRFECRQWGVHFPLVAGIAGQSKHGSQSIVLSGGYADDEDHGEWFLYTGSGGRDLTGNKRTNKDQTSDQEFKKLNEALRVSCRKGYPVRVVRSHKEKRSAYAPETGLRYDGVYRIEKCWRKVGIQGFKMCRYLFVRCDNEPAPWTSDEHGDRPRPLPVIEELKRATDVTDRKDSPSWDYDEEESCWKWKKSPPESKKPVQTGNPEDCKRARKGRKKARNASVRAKVLKELKCQLCQEVMSLPITTPCAHNFCKHCLEAFFVGKTPVRKRSFQGRTLRAQKTKMGCPSCSTDLSEFLQNLQVNREMMEVIKVLQETEEENDKDLGEETEAEEIEGEAEQINKRLKTEG</sequence>
<dbReference type="Proteomes" id="UP001177140">
    <property type="component" value="Unassembled WGS sequence"/>
</dbReference>
<feature type="domain" description="RING-type" evidence="16">
    <location>
        <begin position="520"/>
        <end position="577"/>
    </location>
</feature>
<keyword evidence="10" id="KW-0238">DNA-binding</keyword>
<dbReference type="InterPro" id="IPR015947">
    <property type="entry name" value="PUA-like_sf"/>
</dbReference>
<dbReference type="GO" id="GO:0008270">
    <property type="term" value="F:zinc ion binding"/>
    <property type="evidence" value="ECO:0007669"/>
    <property type="project" value="UniProtKB-KW"/>
</dbReference>
<dbReference type="InterPro" id="IPR018957">
    <property type="entry name" value="Znf_C3HC4_RING-type"/>
</dbReference>
<dbReference type="PROSITE" id="PS50089">
    <property type="entry name" value="ZF_RING_2"/>
    <property type="match status" value="2"/>
</dbReference>
<gene>
    <name evidence="18" type="ORF">MKW94_015306</name>
</gene>
<keyword evidence="6 12" id="KW-0863">Zinc-finger</keyword>
<keyword evidence="8" id="KW-0862">Zinc</keyword>
<dbReference type="PROSITE" id="PS51015">
    <property type="entry name" value="YDG"/>
    <property type="match status" value="1"/>
</dbReference>
<dbReference type="GO" id="GO:0044027">
    <property type="term" value="P:negative regulation of gene expression via chromosomal CpG island methylation"/>
    <property type="evidence" value="ECO:0007669"/>
    <property type="project" value="TreeGrafter"/>
</dbReference>
<comment type="pathway">
    <text evidence="2">Protein modification; protein ubiquitination.</text>
</comment>
<dbReference type="InterPro" id="IPR013083">
    <property type="entry name" value="Znf_RING/FYVE/PHD"/>
</dbReference>
<organism evidence="18 19">
    <name type="scientific">Papaver nudicaule</name>
    <name type="common">Iceland poppy</name>
    <dbReference type="NCBI Taxonomy" id="74823"/>
    <lineage>
        <taxon>Eukaryota</taxon>
        <taxon>Viridiplantae</taxon>
        <taxon>Streptophyta</taxon>
        <taxon>Embryophyta</taxon>
        <taxon>Tracheophyta</taxon>
        <taxon>Spermatophyta</taxon>
        <taxon>Magnoliopsida</taxon>
        <taxon>Ranunculales</taxon>
        <taxon>Papaveraceae</taxon>
        <taxon>Papaveroideae</taxon>
        <taxon>Papaver</taxon>
    </lineage>
</organism>
<dbReference type="InterPro" id="IPR001841">
    <property type="entry name" value="Znf_RING"/>
</dbReference>
<dbReference type="InterPro" id="IPR011011">
    <property type="entry name" value="Znf_FYVE_PHD"/>
</dbReference>
<evidence type="ECO:0000256" key="9">
    <source>
        <dbReference type="ARBA" id="ARBA00022853"/>
    </source>
</evidence>
<dbReference type="SUPFAM" id="SSF88697">
    <property type="entry name" value="PUA domain-like"/>
    <property type="match status" value="1"/>
</dbReference>
<evidence type="ECO:0000256" key="7">
    <source>
        <dbReference type="ARBA" id="ARBA00022786"/>
    </source>
</evidence>
<evidence type="ECO:0000259" key="17">
    <source>
        <dbReference type="PROSITE" id="PS51015"/>
    </source>
</evidence>
<evidence type="ECO:0000256" key="13">
    <source>
        <dbReference type="PROSITE-ProRule" id="PRU00358"/>
    </source>
</evidence>
<evidence type="ECO:0000259" key="16">
    <source>
        <dbReference type="PROSITE" id="PS50089"/>
    </source>
</evidence>
<evidence type="ECO:0000256" key="5">
    <source>
        <dbReference type="ARBA" id="ARBA00022723"/>
    </source>
</evidence>
<evidence type="ECO:0000256" key="8">
    <source>
        <dbReference type="ARBA" id="ARBA00022833"/>
    </source>
</evidence>
<reference evidence="18" key="1">
    <citation type="submission" date="2022-03" db="EMBL/GenBank/DDBJ databases">
        <title>A functionally conserved STORR gene fusion in Papaver species that diverged 16.8 million years ago.</title>
        <authorList>
            <person name="Catania T."/>
        </authorList>
    </citation>
    <scope>NUCLEOTIDE SEQUENCE</scope>
    <source>
        <strain evidence="18">S-191538</strain>
    </source>
</reference>
<dbReference type="InterPro" id="IPR017907">
    <property type="entry name" value="Znf_RING_CS"/>
</dbReference>
<evidence type="ECO:0000313" key="19">
    <source>
        <dbReference type="Proteomes" id="UP001177140"/>
    </source>
</evidence>
<dbReference type="Pfam" id="PF13445">
    <property type="entry name" value="zf-RING_UBOX"/>
    <property type="match status" value="1"/>
</dbReference>
<dbReference type="InterPro" id="IPR019786">
    <property type="entry name" value="Zinc_finger_PHD-type_CS"/>
</dbReference>
<dbReference type="EC" id="2.3.2.27" evidence="3"/>
<dbReference type="PROSITE" id="PS50016">
    <property type="entry name" value="ZF_PHD_2"/>
    <property type="match status" value="1"/>
</dbReference>
<dbReference type="GO" id="GO:0003677">
    <property type="term" value="F:DNA binding"/>
    <property type="evidence" value="ECO:0007669"/>
    <property type="project" value="UniProtKB-KW"/>
</dbReference>
<evidence type="ECO:0000256" key="2">
    <source>
        <dbReference type="ARBA" id="ARBA00004906"/>
    </source>
</evidence>
<feature type="region of interest" description="Disordered" evidence="14">
    <location>
        <begin position="96"/>
        <end position="132"/>
    </location>
</feature>
<evidence type="ECO:0000256" key="14">
    <source>
        <dbReference type="SAM" id="MobiDB-lite"/>
    </source>
</evidence>
<dbReference type="GO" id="GO:0016567">
    <property type="term" value="P:protein ubiquitination"/>
    <property type="evidence" value="ECO:0007669"/>
    <property type="project" value="TreeGrafter"/>
</dbReference>
<evidence type="ECO:0000256" key="4">
    <source>
        <dbReference type="ARBA" id="ARBA00022679"/>
    </source>
</evidence>
<accession>A0AA41VYW7</accession>
<dbReference type="SUPFAM" id="SSF57903">
    <property type="entry name" value="FYVE/PHD zinc finger"/>
    <property type="match status" value="1"/>
</dbReference>
<evidence type="ECO:0000256" key="1">
    <source>
        <dbReference type="ARBA" id="ARBA00000900"/>
    </source>
</evidence>
<feature type="domain" description="YDG" evidence="17">
    <location>
        <begin position="276"/>
        <end position="424"/>
    </location>
</feature>
<name>A0AA41VYW7_PAPNU</name>
<feature type="compositionally biased region" description="Basic and acidic residues" evidence="14">
    <location>
        <begin position="626"/>
        <end position="635"/>
    </location>
</feature>
<evidence type="ECO:0000256" key="6">
    <source>
        <dbReference type="ARBA" id="ARBA00022771"/>
    </source>
</evidence>
<evidence type="ECO:0000256" key="10">
    <source>
        <dbReference type="ARBA" id="ARBA00023125"/>
    </source>
</evidence>
<feature type="domain" description="PHD-type" evidence="15">
    <location>
        <begin position="10"/>
        <end position="62"/>
    </location>
</feature>
<dbReference type="InterPro" id="IPR027370">
    <property type="entry name" value="Znf-RING_euk"/>
</dbReference>
<feature type="compositionally biased region" description="Basic residues" evidence="14">
    <location>
        <begin position="497"/>
        <end position="506"/>
    </location>
</feature>
<comment type="catalytic activity">
    <reaction evidence="1">
        <text>S-ubiquitinyl-[E2 ubiquitin-conjugating enzyme]-L-cysteine + [acceptor protein]-L-lysine = [E2 ubiquitin-conjugating enzyme]-L-cysteine + N(6)-ubiquitinyl-[acceptor protein]-L-lysine.</text>
        <dbReference type="EC" id="2.3.2.27"/>
    </reaction>
</comment>
<dbReference type="Pfam" id="PF00628">
    <property type="entry name" value="PHD"/>
    <property type="match status" value="1"/>
</dbReference>
<evidence type="ECO:0000256" key="11">
    <source>
        <dbReference type="ARBA" id="ARBA00023242"/>
    </source>
</evidence>
<dbReference type="SMART" id="SM00184">
    <property type="entry name" value="RING"/>
    <property type="match status" value="3"/>
</dbReference>
<evidence type="ECO:0000313" key="18">
    <source>
        <dbReference type="EMBL" id="MCL7050076.1"/>
    </source>
</evidence>
<dbReference type="GO" id="GO:0005634">
    <property type="term" value="C:nucleus"/>
    <property type="evidence" value="ECO:0007669"/>
    <property type="project" value="UniProtKB-SubCell"/>
</dbReference>
<dbReference type="EMBL" id="JAJJMA010323466">
    <property type="protein sequence ID" value="MCL7050076.1"/>
    <property type="molecule type" value="Genomic_DNA"/>
</dbReference>
<proteinExistence type="predicted"/>
<keyword evidence="5" id="KW-0479">Metal-binding</keyword>
<dbReference type="GO" id="GO:0061630">
    <property type="term" value="F:ubiquitin protein ligase activity"/>
    <property type="evidence" value="ECO:0007669"/>
    <property type="project" value="UniProtKB-EC"/>
</dbReference>
<feature type="compositionally biased region" description="Acidic residues" evidence="14">
    <location>
        <begin position="602"/>
        <end position="624"/>
    </location>
</feature>
<keyword evidence="11 13" id="KW-0539">Nucleus</keyword>
<keyword evidence="7" id="KW-0833">Ubl conjugation pathway</keyword>
<dbReference type="Pfam" id="PF00097">
    <property type="entry name" value="zf-C3HC4"/>
    <property type="match status" value="1"/>
</dbReference>